<evidence type="ECO:0000313" key="8">
    <source>
        <dbReference type="Proteomes" id="UP000594261"/>
    </source>
</evidence>
<proteinExistence type="predicted"/>
<feature type="compositionally biased region" description="Polar residues" evidence="5">
    <location>
        <begin position="806"/>
        <end position="828"/>
    </location>
</feature>
<dbReference type="OMA" id="AMLEWIT"/>
<dbReference type="AlphaFoldDB" id="A0A7N2RC18"/>
<dbReference type="EMBL" id="LRBV02000010">
    <property type="status" value="NOT_ANNOTATED_CDS"/>
    <property type="molecule type" value="Genomic_DNA"/>
</dbReference>
<evidence type="ECO:0000256" key="2">
    <source>
        <dbReference type="ARBA" id="ARBA00022771"/>
    </source>
</evidence>
<dbReference type="InParanoid" id="A0A7N2RC18"/>
<dbReference type="InterPro" id="IPR007527">
    <property type="entry name" value="Znf_SWIM"/>
</dbReference>
<accession>A0A7N2RC18</accession>
<dbReference type="InterPro" id="IPR018289">
    <property type="entry name" value="MULE_transposase_dom"/>
</dbReference>
<dbReference type="PROSITE" id="PS50966">
    <property type="entry name" value="ZF_SWIM"/>
    <property type="match status" value="1"/>
</dbReference>
<feature type="compositionally biased region" description="Low complexity" evidence="5">
    <location>
        <begin position="777"/>
        <end position="805"/>
    </location>
</feature>
<dbReference type="GO" id="GO:0008270">
    <property type="term" value="F:zinc ion binding"/>
    <property type="evidence" value="ECO:0007669"/>
    <property type="project" value="UniProtKB-KW"/>
</dbReference>
<keyword evidence="2 4" id="KW-0863">Zinc-finger</keyword>
<feature type="region of interest" description="Disordered" evidence="5">
    <location>
        <begin position="691"/>
        <end position="828"/>
    </location>
</feature>
<dbReference type="Pfam" id="PF04434">
    <property type="entry name" value="SWIM"/>
    <property type="match status" value="1"/>
</dbReference>
<dbReference type="InterPro" id="IPR058594">
    <property type="entry name" value="PB1-like_dom_pln"/>
</dbReference>
<sequence>MADLVFNFEIHHGGQFVWNPDLVYLGGSTSFVDNVDPDRLSYFEIQDICCDVGALSISRYHYLIPGGNLEQGLRLINEDDDVVYMCEIHAAWPTDKITLYVEGGEEPLAVEQPFGNEEVANDDDDVHEVGESDDDVHEVHEGGNVDAEGGDSDWLEEGFEGPDFDDDVFGNVDDGPSTRAAPHRPSEGDDGPSTHEDAAPHRNTAADPPLEEGEWIDPPLEDDQESLVGSDDDQPAPAAKEPEFNVQTDMRKPELRKGMKFPNSKVFREALREYAIKKPEFDKNPNWKVAGVQHHVKQALEVDISYSQVYRAKRKATDLVTGDEQLQYGKLRDYAEMIRLTDKGSRVILQIEMENENAQPKFKRMYIRYNAQKLGFLGGCRPIIGLDGCHLKGRFGGQILSAVARDANDNIFPVAFAVVEQENKDSWVWFLQQFSDDIGDPEQLNLVFISDRQKGLIPAIEMLFPTCEHRYCVKHIYNNFKVDHKGLELKDALWRCAGATTVREFERRMQEMKDLDVKAWEYLADINPAQWSKSHFSSRVLCDCLANNLSESFNAMILEARDKPILAMLEWITVRLMTKQYKKMRGIAKYTGKVCPNIQDKLERLKHESIPFSATPAGSFMYEVDNGRERHVVDLAKKACSCRIWDLTGLPCKHGISAIVKNLEDYVYPCYLKESFAETYKEIIQPMPGQSEWVKTNQPAPVAPHMYKPPGRPPKQRKRDPEEPRNPYRVSRMNKTIKCGKCKKEGHNARGCKAGITGETPWQRRDRLAKSAAAQGSKSTKTKQTATPQTASQPPSTRSQSSYSAFGQTASQPAPNNRSEAATQPATRSKANCQVHLLGVGGLKAESFNQLVERARMQLARARMQLAKAPKVLNDNLEDVKVSTTFLL</sequence>
<evidence type="ECO:0000256" key="5">
    <source>
        <dbReference type="SAM" id="MobiDB-lite"/>
    </source>
</evidence>
<dbReference type="EnsemblPlants" id="QL10p022804:mrna">
    <property type="protein sequence ID" value="QL10p022804:mrna"/>
    <property type="gene ID" value="QL10p022804"/>
</dbReference>
<keyword evidence="1" id="KW-0479">Metal-binding</keyword>
<protein>
    <recommendedName>
        <fullName evidence="6">SWIM-type domain-containing protein</fullName>
    </recommendedName>
</protein>
<evidence type="ECO:0000259" key="6">
    <source>
        <dbReference type="PROSITE" id="PS50966"/>
    </source>
</evidence>
<feature type="compositionally biased region" description="Basic and acidic residues" evidence="5">
    <location>
        <begin position="184"/>
        <end position="200"/>
    </location>
</feature>
<feature type="region of interest" description="Disordered" evidence="5">
    <location>
        <begin position="118"/>
        <end position="252"/>
    </location>
</feature>
<evidence type="ECO:0000256" key="4">
    <source>
        <dbReference type="PROSITE-ProRule" id="PRU00325"/>
    </source>
</evidence>
<evidence type="ECO:0000313" key="7">
    <source>
        <dbReference type="EnsemblPlants" id="QL10p022804:mrna"/>
    </source>
</evidence>
<reference evidence="7 8" key="1">
    <citation type="journal article" date="2016" name="G3 (Bethesda)">
        <title>First Draft Assembly and Annotation of the Genome of a California Endemic Oak Quercus lobata Nee (Fagaceae).</title>
        <authorList>
            <person name="Sork V.L."/>
            <person name="Fitz-Gibbon S.T."/>
            <person name="Puiu D."/>
            <person name="Crepeau M."/>
            <person name="Gugger P.F."/>
            <person name="Sherman R."/>
            <person name="Stevens K."/>
            <person name="Langley C.H."/>
            <person name="Pellegrini M."/>
            <person name="Salzberg S.L."/>
        </authorList>
    </citation>
    <scope>NUCLEOTIDE SEQUENCE [LARGE SCALE GENOMIC DNA]</scope>
    <source>
        <strain evidence="7 8">cv. SW786</strain>
    </source>
</reference>
<dbReference type="Pfam" id="PF26130">
    <property type="entry name" value="PB1-like"/>
    <property type="match status" value="1"/>
</dbReference>
<keyword evidence="8" id="KW-1185">Reference proteome</keyword>
<dbReference type="PANTHER" id="PTHR31973">
    <property type="entry name" value="POLYPROTEIN, PUTATIVE-RELATED"/>
    <property type="match status" value="1"/>
</dbReference>
<evidence type="ECO:0000256" key="1">
    <source>
        <dbReference type="ARBA" id="ARBA00022723"/>
    </source>
</evidence>
<organism evidence="7 8">
    <name type="scientific">Quercus lobata</name>
    <name type="common">Valley oak</name>
    <dbReference type="NCBI Taxonomy" id="97700"/>
    <lineage>
        <taxon>Eukaryota</taxon>
        <taxon>Viridiplantae</taxon>
        <taxon>Streptophyta</taxon>
        <taxon>Embryophyta</taxon>
        <taxon>Tracheophyta</taxon>
        <taxon>Spermatophyta</taxon>
        <taxon>Magnoliopsida</taxon>
        <taxon>eudicotyledons</taxon>
        <taxon>Gunneridae</taxon>
        <taxon>Pentapetalae</taxon>
        <taxon>rosids</taxon>
        <taxon>fabids</taxon>
        <taxon>Fagales</taxon>
        <taxon>Fagaceae</taxon>
        <taxon>Quercus</taxon>
    </lineage>
</organism>
<dbReference type="PANTHER" id="PTHR31973:SF187">
    <property type="entry name" value="MUTATOR TRANSPOSASE MUDRA PROTEIN"/>
    <property type="match status" value="1"/>
</dbReference>
<feature type="compositionally biased region" description="Acidic residues" evidence="5">
    <location>
        <begin position="119"/>
        <end position="136"/>
    </location>
</feature>
<keyword evidence="3" id="KW-0862">Zinc</keyword>
<feature type="compositionally biased region" description="Acidic residues" evidence="5">
    <location>
        <begin position="209"/>
        <end position="234"/>
    </location>
</feature>
<dbReference type="Pfam" id="PF10551">
    <property type="entry name" value="MULE"/>
    <property type="match status" value="1"/>
</dbReference>
<dbReference type="Gramene" id="QL10p022804:mrna">
    <property type="protein sequence ID" value="QL10p022804:mrna"/>
    <property type="gene ID" value="QL10p022804"/>
</dbReference>
<feature type="domain" description="SWIM-type" evidence="6">
    <location>
        <begin position="622"/>
        <end position="663"/>
    </location>
</feature>
<reference evidence="7" key="2">
    <citation type="submission" date="2021-01" db="UniProtKB">
        <authorList>
            <consortium name="EnsemblPlants"/>
        </authorList>
    </citation>
    <scope>IDENTIFICATION</scope>
</reference>
<dbReference type="SMART" id="SM00575">
    <property type="entry name" value="ZnF_PMZ"/>
    <property type="match status" value="1"/>
</dbReference>
<evidence type="ECO:0000256" key="3">
    <source>
        <dbReference type="ARBA" id="ARBA00022833"/>
    </source>
</evidence>
<name>A0A7N2RC18_QUELO</name>
<dbReference type="InterPro" id="IPR006564">
    <property type="entry name" value="Znf_PMZ"/>
</dbReference>
<feature type="compositionally biased region" description="Acidic residues" evidence="5">
    <location>
        <begin position="148"/>
        <end position="168"/>
    </location>
</feature>
<dbReference type="Proteomes" id="UP000594261">
    <property type="component" value="Chromosome 10"/>
</dbReference>